<evidence type="ECO:0000313" key="3">
    <source>
        <dbReference type="Proteomes" id="UP000822688"/>
    </source>
</evidence>
<dbReference type="Proteomes" id="UP000822688">
    <property type="component" value="Chromosome V"/>
</dbReference>
<dbReference type="EMBL" id="CM026426">
    <property type="protein sequence ID" value="KAG0573727.1"/>
    <property type="molecule type" value="Genomic_DNA"/>
</dbReference>
<evidence type="ECO:0000256" key="1">
    <source>
        <dbReference type="SAM" id="SignalP"/>
    </source>
</evidence>
<dbReference type="AlphaFoldDB" id="A0A8T0HSE7"/>
<evidence type="ECO:0008006" key="4">
    <source>
        <dbReference type="Google" id="ProtNLM"/>
    </source>
</evidence>
<reference evidence="2" key="1">
    <citation type="submission" date="2020-06" db="EMBL/GenBank/DDBJ databases">
        <title>WGS assembly of Ceratodon purpureus strain R40.</title>
        <authorList>
            <person name="Carey S.B."/>
            <person name="Jenkins J."/>
            <person name="Shu S."/>
            <person name="Lovell J.T."/>
            <person name="Sreedasyam A."/>
            <person name="Maumus F."/>
            <person name="Tiley G.P."/>
            <person name="Fernandez-Pozo N."/>
            <person name="Barry K."/>
            <person name="Chen C."/>
            <person name="Wang M."/>
            <person name="Lipzen A."/>
            <person name="Daum C."/>
            <person name="Saski C.A."/>
            <person name="Payton A.C."/>
            <person name="Mcbreen J.C."/>
            <person name="Conrad R.E."/>
            <person name="Kollar L.M."/>
            <person name="Olsson S."/>
            <person name="Huttunen S."/>
            <person name="Landis J.B."/>
            <person name="Wickett N.J."/>
            <person name="Johnson M.G."/>
            <person name="Rensing S.A."/>
            <person name="Grimwood J."/>
            <person name="Schmutz J."/>
            <person name="Mcdaniel S.F."/>
        </authorList>
    </citation>
    <scope>NUCLEOTIDE SEQUENCE</scope>
    <source>
        <strain evidence="2">R40</strain>
    </source>
</reference>
<feature type="chain" id="PRO_5035789670" description="Secreted protein" evidence="1">
    <location>
        <begin position="25"/>
        <end position="71"/>
    </location>
</feature>
<protein>
    <recommendedName>
        <fullName evidence="4">Secreted protein</fullName>
    </recommendedName>
</protein>
<proteinExistence type="predicted"/>
<accession>A0A8T0HSE7</accession>
<gene>
    <name evidence="2" type="ORF">KC19_VG204200</name>
</gene>
<evidence type="ECO:0000313" key="2">
    <source>
        <dbReference type="EMBL" id="KAG0573727.1"/>
    </source>
</evidence>
<comment type="caution">
    <text evidence="2">The sequence shown here is derived from an EMBL/GenBank/DDBJ whole genome shotgun (WGS) entry which is preliminary data.</text>
</comment>
<keyword evidence="3" id="KW-1185">Reference proteome</keyword>
<name>A0A8T0HSE7_CERPU</name>
<keyword evidence="1" id="KW-0732">Signal</keyword>
<feature type="signal peptide" evidence="1">
    <location>
        <begin position="1"/>
        <end position="24"/>
    </location>
</feature>
<organism evidence="2 3">
    <name type="scientific">Ceratodon purpureus</name>
    <name type="common">Fire moss</name>
    <name type="synonym">Dicranum purpureum</name>
    <dbReference type="NCBI Taxonomy" id="3225"/>
    <lineage>
        <taxon>Eukaryota</taxon>
        <taxon>Viridiplantae</taxon>
        <taxon>Streptophyta</taxon>
        <taxon>Embryophyta</taxon>
        <taxon>Bryophyta</taxon>
        <taxon>Bryophytina</taxon>
        <taxon>Bryopsida</taxon>
        <taxon>Dicranidae</taxon>
        <taxon>Pseudoditrichales</taxon>
        <taxon>Ditrichaceae</taxon>
        <taxon>Ceratodon</taxon>
    </lineage>
</organism>
<sequence>MTLHWKRLVQKLLVILLARSMTESYAFAGCIDLRAPGSPRHLKQTRCRIARLCIFTSSVELCFHYNHQVGR</sequence>